<reference evidence="2 3" key="1">
    <citation type="submission" date="2024-01" db="EMBL/GenBank/DDBJ databases">
        <authorList>
            <person name="Waweru B."/>
        </authorList>
    </citation>
    <scope>NUCLEOTIDE SEQUENCE [LARGE SCALE GENOMIC DNA]</scope>
</reference>
<feature type="region of interest" description="Disordered" evidence="1">
    <location>
        <begin position="85"/>
        <end position="118"/>
    </location>
</feature>
<evidence type="ECO:0000256" key="1">
    <source>
        <dbReference type="SAM" id="MobiDB-lite"/>
    </source>
</evidence>
<proteinExistence type="predicted"/>
<keyword evidence="3" id="KW-1185">Reference proteome</keyword>
<dbReference type="EMBL" id="CAWUPB010000950">
    <property type="protein sequence ID" value="CAK7334327.1"/>
    <property type="molecule type" value="Genomic_DNA"/>
</dbReference>
<evidence type="ECO:0000313" key="3">
    <source>
        <dbReference type="Proteomes" id="UP001314170"/>
    </source>
</evidence>
<evidence type="ECO:0000313" key="2">
    <source>
        <dbReference type="EMBL" id="CAK7334327.1"/>
    </source>
</evidence>
<sequence>MKNHTVVTIHVVLNYKVSIIHFGITGINMKNLSYYRDQNANKSNAFISLPNDHWESQTYGVPKTASFCYNALQLVASTKFRLQAPGPPAIPGKGQPRGPISTRRLLKHTRKRSVEDKN</sequence>
<name>A0AAV1REF0_9ROSI</name>
<comment type="caution">
    <text evidence="2">The sequence shown here is derived from an EMBL/GenBank/DDBJ whole genome shotgun (WGS) entry which is preliminary data.</text>
</comment>
<accession>A0AAV1REF0</accession>
<dbReference type="Proteomes" id="UP001314170">
    <property type="component" value="Unassembled WGS sequence"/>
</dbReference>
<gene>
    <name evidence="2" type="ORF">DCAF_LOCUS9861</name>
</gene>
<dbReference type="AlphaFoldDB" id="A0AAV1REF0"/>
<protein>
    <submittedName>
        <fullName evidence="2">Uncharacterized protein</fullName>
    </submittedName>
</protein>
<organism evidence="2 3">
    <name type="scientific">Dovyalis caffra</name>
    <dbReference type="NCBI Taxonomy" id="77055"/>
    <lineage>
        <taxon>Eukaryota</taxon>
        <taxon>Viridiplantae</taxon>
        <taxon>Streptophyta</taxon>
        <taxon>Embryophyta</taxon>
        <taxon>Tracheophyta</taxon>
        <taxon>Spermatophyta</taxon>
        <taxon>Magnoliopsida</taxon>
        <taxon>eudicotyledons</taxon>
        <taxon>Gunneridae</taxon>
        <taxon>Pentapetalae</taxon>
        <taxon>rosids</taxon>
        <taxon>fabids</taxon>
        <taxon>Malpighiales</taxon>
        <taxon>Salicaceae</taxon>
        <taxon>Flacourtieae</taxon>
        <taxon>Dovyalis</taxon>
    </lineage>
</organism>